<evidence type="ECO:0000256" key="2">
    <source>
        <dbReference type="SAM" id="Phobius"/>
    </source>
</evidence>
<feature type="region of interest" description="Disordered" evidence="1">
    <location>
        <begin position="482"/>
        <end position="503"/>
    </location>
</feature>
<keyword evidence="2" id="KW-1133">Transmembrane helix</keyword>
<feature type="compositionally biased region" description="Basic and acidic residues" evidence="1">
    <location>
        <begin position="489"/>
        <end position="498"/>
    </location>
</feature>
<dbReference type="AlphaFoldDB" id="D2VMM7"/>
<protein>
    <recommendedName>
        <fullName evidence="5">RGS domain-containing protein</fullName>
    </recommendedName>
</protein>
<dbReference type="KEGG" id="ngr:NAEGRDRAFT_80561"/>
<reference evidence="3 4" key="1">
    <citation type="journal article" date="2010" name="Cell">
        <title>The genome of Naegleria gruberi illuminates early eukaryotic versatility.</title>
        <authorList>
            <person name="Fritz-Laylin L.K."/>
            <person name="Prochnik S.E."/>
            <person name="Ginger M.L."/>
            <person name="Dacks J.B."/>
            <person name="Carpenter M.L."/>
            <person name="Field M.C."/>
            <person name="Kuo A."/>
            <person name="Paredez A."/>
            <person name="Chapman J."/>
            <person name="Pham J."/>
            <person name="Shu S."/>
            <person name="Neupane R."/>
            <person name="Cipriano M."/>
            <person name="Mancuso J."/>
            <person name="Tu H."/>
            <person name="Salamov A."/>
            <person name="Lindquist E."/>
            <person name="Shapiro H."/>
            <person name="Lucas S."/>
            <person name="Grigoriev I.V."/>
            <person name="Cande W.Z."/>
            <person name="Fulton C."/>
            <person name="Rokhsar D.S."/>
            <person name="Dawson S.C."/>
        </authorList>
    </citation>
    <scope>NUCLEOTIDE SEQUENCE [LARGE SCALE GENOMIC DNA]</scope>
    <source>
        <strain evidence="3 4">NEG-M</strain>
    </source>
</reference>
<dbReference type="Proteomes" id="UP000006671">
    <property type="component" value="Unassembled WGS sequence"/>
</dbReference>
<dbReference type="RefSeq" id="XP_002674505.1">
    <property type="nucleotide sequence ID" value="XM_002674459.1"/>
</dbReference>
<feature type="transmembrane region" description="Helical" evidence="2">
    <location>
        <begin position="133"/>
        <end position="154"/>
    </location>
</feature>
<name>D2VMM7_NAEGR</name>
<organism evidence="4">
    <name type="scientific">Naegleria gruberi</name>
    <name type="common">Amoeba</name>
    <dbReference type="NCBI Taxonomy" id="5762"/>
    <lineage>
        <taxon>Eukaryota</taxon>
        <taxon>Discoba</taxon>
        <taxon>Heterolobosea</taxon>
        <taxon>Tetramitia</taxon>
        <taxon>Eutetramitia</taxon>
        <taxon>Vahlkampfiidae</taxon>
        <taxon>Naegleria</taxon>
    </lineage>
</organism>
<evidence type="ECO:0000313" key="4">
    <source>
        <dbReference type="Proteomes" id="UP000006671"/>
    </source>
</evidence>
<keyword evidence="2" id="KW-0812">Transmembrane</keyword>
<evidence type="ECO:0000256" key="1">
    <source>
        <dbReference type="SAM" id="MobiDB-lite"/>
    </source>
</evidence>
<proteinExistence type="predicted"/>
<keyword evidence="2" id="KW-0472">Membrane</keyword>
<dbReference type="GeneID" id="8851348"/>
<sequence length="624" mass="68628">MPTVQLEEIELQESGQTTSTQIVQKVDEVALQSTSNNVATSNLLAVHNDYTQLSSVGSSVGSSVMKFQQQESAIITAGKANSTTGLSVGESRSAISKRTATSLKTSKTKTSRTSTSVRLRTCCGTIELNCVRLISLIGMIVNIVAFFVILAMTIQTFVITSAPVVDMLVNFGDVQIAYQETTSSVYKGVILQSNDTAFSWYSNKDRLIDSLNQLLTLVPAGTANGILNGSSDAQSLPILATHKAIIDTVVYLGDYNASSAMMQRNMSKSTERWDRGMKYFMETVSNLAQSQYNSIISSMTTNLVVISVCLVVAIPVCIGIFVMTIKRERELSEKLKHANIVLLMNTMADPFFRDLFGDYCNLHKPSTYSRFKLLEKLQHIKMSIRKLITLSLHRDDANSNSSYGNLDSQISSSSLSSTTTIGEGEEEVSIRRKLYKHLVELNDEFVEPQTVAASKKKNLNNNIHLDDFFNIRHMIEDFEPITTTNNHHGGNDNNHKESTPLTPHTPFFQFQSSLLTASVAGSSAGSSLLGGSTLLGAGNQQAGTSSSSFGSVMNGGNNNRKKQTKLEVYSNLVDQAQGYVGEGLLPIHDKFKKQLQFPANTRKLMLKNYRIMFKQELETLLQTK</sequence>
<evidence type="ECO:0008006" key="5">
    <source>
        <dbReference type="Google" id="ProtNLM"/>
    </source>
</evidence>
<evidence type="ECO:0000313" key="3">
    <source>
        <dbReference type="EMBL" id="EFC41761.1"/>
    </source>
</evidence>
<gene>
    <name evidence="3" type="ORF">NAEGRDRAFT_80561</name>
</gene>
<feature type="transmembrane region" description="Helical" evidence="2">
    <location>
        <begin position="303"/>
        <end position="325"/>
    </location>
</feature>
<keyword evidence="4" id="KW-1185">Reference proteome</keyword>
<dbReference type="VEuPathDB" id="AmoebaDB:NAEGRDRAFT_80561"/>
<accession>D2VMM7</accession>
<dbReference type="EMBL" id="GG738883">
    <property type="protein sequence ID" value="EFC41761.1"/>
    <property type="molecule type" value="Genomic_DNA"/>
</dbReference>
<dbReference type="InParanoid" id="D2VMM7"/>